<feature type="region of interest" description="Disordered" evidence="2">
    <location>
        <begin position="1050"/>
        <end position="1419"/>
    </location>
</feature>
<keyword evidence="4" id="KW-1185">Reference proteome</keyword>
<feature type="compositionally biased region" description="Basic and acidic residues" evidence="2">
    <location>
        <begin position="1444"/>
        <end position="1457"/>
    </location>
</feature>
<feature type="coiled-coil region" evidence="1">
    <location>
        <begin position="928"/>
        <end position="955"/>
    </location>
</feature>
<evidence type="ECO:0008006" key="5">
    <source>
        <dbReference type="Google" id="ProtNLM"/>
    </source>
</evidence>
<proteinExistence type="predicted"/>
<feature type="compositionally biased region" description="Polar residues" evidence="2">
    <location>
        <begin position="291"/>
        <end position="304"/>
    </location>
</feature>
<feature type="compositionally biased region" description="Low complexity" evidence="2">
    <location>
        <begin position="1185"/>
        <end position="1215"/>
    </location>
</feature>
<evidence type="ECO:0000313" key="3">
    <source>
        <dbReference type="EMBL" id="KAL1140827.1"/>
    </source>
</evidence>
<accession>A0ABD0ZAN6</accession>
<feature type="compositionally biased region" description="Low complexity" evidence="2">
    <location>
        <begin position="1305"/>
        <end position="1372"/>
    </location>
</feature>
<evidence type="ECO:0000256" key="2">
    <source>
        <dbReference type="SAM" id="MobiDB-lite"/>
    </source>
</evidence>
<comment type="caution">
    <text evidence="3">The sequence shown here is derived from an EMBL/GenBank/DDBJ whole genome shotgun (WGS) entry which is preliminary data.</text>
</comment>
<feature type="region of interest" description="Disordered" evidence="2">
    <location>
        <begin position="51"/>
        <end position="94"/>
    </location>
</feature>
<feature type="compositionally biased region" description="Basic and acidic residues" evidence="2">
    <location>
        <begin position="1216"/>
        <end position="1225"/>
    </location>
</feature>
<feature type="compositionally biased region" description="Acidic residues" evidence="2">
    <location>
        <begin position="51"/>
        <end position="65"/>
    </location>
</feature>
<feature type="compositionally biased region" description="Basic and acidic residues" evidence="2">
    <location>
        <begin position="332"/>
        <end position="348"/>
    </location>
</feature>
<feature type="region of interest" description="Disordered" evidence="2">
    <location>
        <begin position="992"/>
        <end position="1011"/>
    </location>
</feature>
<feature type="compositionally biased region" description="Low complexity" evidence="2">
    <location>
        <begin position="1226"/>
        <end position="1298"/>
    </location>
</feature>
<dbReference type="Proteomes" id="UP001558652">
    <property type="component" value="Unassembled WGS sequence"/>
</dbReference>
<feature type="compositionally biased region" description="Low complexity" evidence="2">
    <location>
        <begin position="383"/>
        <end position="403"/>
    </location>
</feature>
<feature type="region of interest" description="Disordered" evidence="2">
    <location>
        <begin position="224"/>
        <end position="449"/>
    </location>
</feature>
<feature type="region of interest" description="Disordered" evidence="2">
    <location>
        <begin position="1434"/>
        <end position="1457"/>
    </location>
</feature>
<feature type="compositionally biased region" description="Low complexity" evidence="2">
    <location>
        <begin position="1063"/>
        <end position="1172"/>
    </location>
</feature>
<evidence type="ECO:0000313" key="4">
    <source>
        <dbReference type="Proteomes" id="UP001558652"/>
    </source>
</evidence>
<dbReference type="Pfam" id="PF07145">
    <property type="entry name" value="PAM2"/>
    <property type="match status" value="1"/>
</dbReference>
<feature type="compositionally biased region" description="Basic and acidic residues" evidence="2">
    <location>
        <begin position="407"/>
        <end position="420"/>
    </location>
</feature>
<dbReference type="EMBL" id="JBFDAA010000001">
    <property type="protein sequence ID" value="KAL1140827.1"/>
    <property type="molecule type" value="Genomic_DNA"/>
</dbReference>
<keyword evidence="1" id="KW-0175">Coiled coil</keyword>
<feature type="compositionally biased region" description="Basic and acidic residues" evidence="2">
    <location>
        <begin position="1051"/>
        <end position="1062"/>
    </location>
</feature>
<gene>
    <name evidence="3" type="ORF">AAG570_000755</name>
</gene>
<feature type="region of interest" description="Disordered" evidence="2">
    <location>
        <begin position="1"/>
        <end position="23"/>
    </location>
</feature>
<evidence type="ECO:0000256" key="1">
    <source>
        <dbReference type="SAM" id="Coils"/>
    </source>
</evidence>
<feature type="compositionally biased region" description="Basic and acidic residues" evidence="2">
    <location>
        <begin position="1394"/>
        <end position="1411"/>
    </location>
</feature>
<feature type="compositionally biased region" description="Polar residues" evidence="2">
    <location>
        <begin position="1381"/>
        <end position="1391"/>
    </location>
</feature>
<sequence>MKPSHFRGARLVSDGQLKAVTSPPPLITAMAETGSDLRIAAGDGRFADDVVEGEAESGDDSEEEWNYIRGEEKEADQKQEEDQDDMESRLNPNAAEFVPGLQLDPVLASSPVNGKEKSLDDVTVPPIKEFYSEICHRPSEIEPACEKSDLLYAETSLNGDETEGLSTKAEFGDESTYSISVSMNTSIALLPDEENRLNETNPFCKSENKLDDVENEFIKDNFSLPNMEFKQVDEPLQESVDEDSFTMSPDLERPNSMNQVTSPHPQGFDSPYDFTSNTDAFSPVDLPERLTANQEPTSSSGFDSESNEEIDSNIQEKTIDGISFGDGVDVDEILKSKQDVDTPAKETDSLMTESLADALPQVSGDSEDNLKSDFILDEDVERPVSPNKVVSPVPISSVEVNSVDSQPLEHLDLKELPKKDEDDEDSTVPLESPVNEGPGSELDEMAPHEGDIEGVVSFVLDEETTVPKVVHEESVVPEVVNEETIVPKVVHEETIVPKVVHEETIVPEVVNEETTVPKVVHEETNPTVDFIQELQFNESSVEKEESLPHSNDNTMESEIEAGFEIISHETAKEFDIEIKSESAKELSNVDEKLLMDKNEMELLSPQSDEVEDNEISHAKENTEINIISKSDIFQENHADINILEKEEHMEQECLPGKIDVNDVNNIINVAVKEEVFEKEVNDTFVSTFKETKENEEGDAFELKSNQPVIGEQLKNDSIISAVEEAMLEESKEGKADDSSLLVKVDILEDLSKGEISTSIEHIEPIENRAVDEQLNEEIIVTEENDFKRENIFESYSTIKEETVVDLKGETIITEELKETTRLSPTLNDEQKILDKDVSLIHHDHAQDISLKACGSLLVTSEVVDKEDLQGDTSQTEVKTESMDDSKAISQGLFENDKPLIIESTQEIQHDPEVTIKEIKVEALIEEIKTDKCSILENTEKELKQAEEDKIVKESDGLIDVSIPTEVNLVETAKPILDIEVPSLVAIETSKVTEDAAAGTPPSTPAPGPVADDNKEGLIAAAVAAAAAGMYSIFINDGAATVVAASTMASVPEKDVEKHDPIKKPTTAVTSPKKPATTKPTAGSTLTAKSATTKSPAKPAGSTSSPTKKPLAAATPAGTKAPSKPGTPASKPGTPVKPSTPTSKTAATKVSAAKPSMSAAKPTTGTGKTASKPSTPPQAKPKVESSKSAAAAKPSAPMAGKAKASTTATKPTSAEKPAAKKEEVLKKPAVASKAPPAATKAAPAARPTAASKPAVKAATPTEAAAKRPPSQSGLTKPAAAAATKSATAAPTAKPAAKPQSRPPSAKPSAPAPASSKPAAKAVTTTAKTATAKPTPPAAAKTAPAKPTTTSAKPKAPAAAAPANKTKPVPIKKPTPTDKSVKDATNNKLSAKSQVKKTDPKLSDKDNDKKAPLIEDPSLMQEHIVTTTNGHLDILENGIENGQDSPIEKSHPEIIEALN</sequence>
<protein>
    <recommendedName>
        <fullName evidence="5">Ataxin-2 C-terminal domain-containing protein</fullName>
    </recommendedName>
</protein>
<feature type="compositionally biased region" description="Basic and acidic residues" evidence="2">
    <location>
        <begin position="69"/>
        <end position="80"/>
    </location>
</feature>
<dbReference type="InterPro" id="IPR009818">
    <property type="entry name" value="PAM2_motif"/>
</dbReference>
<reference evidence="3 4" key="1">
    <citation type="submission" date="2024-07" db="EMBL/GenBank/DDBJ databases">
        <title>Chromosome-level genome assembly of the water stick insect Ranatra chinensis (Heteroptera: Nepidae).</title>
        <authorList>
            <person name="Liu X."/>
        </authorList>
    </citation>
    <scope>NUCLEOTIDE SEQUENCE [LARGE SCALE GENOMIC DNA]</scope>
    <source>
        <strain evidence="3">Cailab_2021Rc</strain>
        <tissue evidence="3">Muscle</tissue>
    </source>
</reference>
<organism evidence="3 4">
    <name type="scientific">Ranatra chinensis</name>
    <dbReference type="NCBI Taxonomy" id="642074"/>
    <lineage>
        <taxon>Eukaryota</taxon>
        <taxon>Metazoa</taxon>
        <taxon>Ecdysozoa</taxon>
        <taxon>Arthropoda</taxon>
        <taxon>Hexapoda</taxon>
        <taxon>Insecta</taxon>
        <taxon>Pterygota</taxon>
        <taxon>Neoptera</taxon>
        <taxon>Paraneoptera</taxon>
        <taxon>Hemiptera</taxon>
        <taxon>Heteroptera</taxon>
        <taxon>Panheteroptera</taxon>
        <taxon>Nepomorpha</taxon>
        <taxon>Nepidae</taxon>
        <taxon>Ranatrinae</taxon>
        <taxon>Ranatra</taxon>
    </lineage>
</organism>
<feature type="compositionally biased region" description="Polar residues" evidence="2">
    <location>
        <begin position="255"/>
        <end position="264"/>
    </location>
</feature>
<feature type="compositionally biased region" description="Acidic residues" evidence="2">
    <location>
        <begin position="235"/>
        <end position="244"/>
    </location>
</feature>
<name>A0ABD0ZAN6_9HEMI</name>